<protein>
    <submittedName>
        <fullName evidence="9">Iron ABC transporter permease</fullName>
    </submittedName>
</protein>
<evidence type="ECO:0000256" key="7">
    <source>
        <dbReference type="ARBA" id="ARBA00023136"/>
    </source>
</evidence>
<dbReference type="GO" id="GO:0005886">
    <property type="term" value="C:plasma membrane"/>
    <property type="evidence" value="ECO:0007669"/>
    <property type="project" value="UniProtKB-SubCell"/>
</dbReference>
<feature type="transmembrane region" description="Helical" evidence="8">
    <location>
        <begin position="263"/>
        <end position="289"/>
    </location>
</feature>
<dbReference type="Gene3D" id="1.10.3470.10">
    <property type="entry name" value="ABC transporter involved in vitamin B12 uptake, BtuC"/>
    <property type="match status" value="1"/>
</dbReference>
<dbReference type="Pfam" id="PF01032">
    <property type="entry name" value="FecCD"/>
    <property type="match status" value="1"/>
</dbReference>
<feature type="transmembrane region" description="Helical" evidence="8">
    <location>
        <begin position="146"/>
        <end position="166"/>
    </location>
</feature>
<evidence type="ECO:0000256" key="2">
    <source>
        <dbReference type="ARBA" id="ARBA00007935"/>
    </source>
</evidence>
<dbReference type="PANTHER" id="PTHR30472:SF25">
    <property type="entry name" value="ABC TRANSPORTER PERMEASE PROTEIN MJ0876-RELATED"/>
    <property type="match status" value="1"/>
</dbReference>
<evidence type="ECO:0000256" key="4">
    <source>
        <dbReference type="ARBA" id="ARBA00022475"/>
    </source>
</evidence>
<dbReference type="Proteomes" id="UP000031189">
    <property type="component" value="Unassembled WGS sequence"/>
</dbReference>
<dbReference type="RefSeq" id="WP_039681079.1">
    <property type="nucleotide sequence ID" value="NZ_JAWGXO010000002.1"/>
</dbReference>
<feature type="transmembrane region" description="Helical" evidence="8">
    <location>
        <begin position="203"/>
        <end position="228"/>
    </location>
</feature>
<feature type="transmembrane region" description="Helical" evidence="8">
    <location>
        <begin position="301"/>
        <end position="320"/>
    </location>
</feature>
<reference evidence="9 10" key="1">
    <citation type="submission" date="2014-12" db="EMBL/GenBank/DDBJ databases">
        <title>Draft genome sequence of Terrisporobacter sp. 08-306576, isolated from the blood culture of a bacteremia patient.</title>
        <authorList>
            <person name="Lund L.C."/>
            <person name="Sydenham T.V."/>
            <person name="Hogh S.V."/>
            <person name="Skov M.N."/>
            <person name="Kemp M."/>
            <person name="Justesen U.S."/>
        </authorList>
    </citation>
    <scope>NUCLEOTIDE SEQUENCE [LARGE SCALE GENOMIC DNA]</scope>
    <source>
        <strain evidence="9 10">08-306576</strain>
    </source>
</reference>
<dbReference type="STRING" id="1577792.QX51_16905"/>
<keyword evidence="6 8" id="KW-1133">Transmembrane helix</keyword>
<feature type="transmembrane region" description="Helical" evidence="8">
    <location>
        <begin position="173"/>
        <end position="191"/>
    </location>
</feature>
<dbReference type="OrthoDB" id="9792889at2"/>
<comment type="similarity">
    <text evidence="2">Belongs to the binding-protein-dependent transport system permease family. FecCD subfamily.</text>
</comment>
<name>A0A0B3VTD2_9FIRM</name>
<dbReference type="GO" id="GO:0022857">
    <property type="term" value="F:transmembrane transporter activity"/>
    <property type="evidence" value="ECO:0007669"/>
    <property type="project" value="InterPro"/>
</dbReference>
<feature type="transmembrane region" description="Helical" evidence="8">
    <location>
        <begin position="332"/>
        <end position="351"/>
    </location>
</feature>
<dbReference type="SUPFAM" id="SSF81345">
    <property type="entry name" value="ABC transporter involved in vitamin B12 uptake, BtuC"/>
    <property type="match status" value="1"/>
</dbReference>
<keyword evidence="7 8" id="KW-0472">Membrane</keyword>
<keyword evidence="10" id="KW-1185">Reference proteome</keyword>
<evidence type="ECO:0000256" key="8">
    <source>
        <dbReference type="SAM" id="Phobius"/>
    </source>
</evidence>
<keyword evidence="4" id="KW-1003">Cell membrane</keyword>
<feature type="transmembrane region" description="Helical" evidence="8">
    <location>
        <begin position="25"/>
        <end position="45"/>
    </location>
</feature>
<organism evidence="9 10">
    <name type="scientific">Terrisporobacter othiniensis</name>
    <dbReference type="NCBI Taxonomy" id="1577792"/>
    <lineage>
        <taxon>Bacteria</taxon>
        <taxon>Bacillati</taxon>
        <taxon>Bacillota</taxon>
        <taxon>Clostridia</taxon>
        <taxon>Peptostreptococcales</taxon>
        <taxon>Peptostreptococcaceae</taxon>
        <taxon>Terrisporobacter</taxon>
    </lineage>
</organism>
<proteinExistence type="inferred from homology"/>
<comment type="subcellular location">
    <subcellularLocation>
        <location evidence="1">Cell membrane</location>
        <topology evidence="1">Multi-pass membrane protein</topology>
    </subcellularLocation>
</comment>
<dbReference type="EMBL" id="JWHR01000135">
    <property type="protein sequence ID" value="KHS55869.1"/>
    <property type="molecule type" value="Genomic_DNA"/>
</dbReference>
<dbReference type="FunFam" id="1.10.3470.10:FF:000001">
    <property type="entry name" value="Vitamin B12 ABC transporter permease BtuC"/>
    <property type="match status" value="1"/>
</dbReference>
<feature type="transmembrane region" description="Helical" evidence="8">
    <location>
        <begin position="85"/>
        <end position="102"/>
    </location>
</feature>
<dbReference type="CDD" id="cd06550">
    <property type="entry name" value="TM_ABC_iron-siderophores_like"/>
    <property type="match status" value="1"/>
</dbReference>
<keyword evidence="5 8" id="KW-0812">Transmembrane</keyword>
<accession>A0A0B3VTD2</accession>
<sequence>MYQIASNKVYLDKKTSYERKKYKNLLILIGLSVLLVLVTIMSISIGASSVNSSKVIEVVMSLFNSDYTVSKIDEIVVLNIRLSRVFVAIFAGIALSNAGLLMQGIFQNPIVSPYTLGVSNGAAFGAALSIVMGAKLSFLGNYRVPVFAFIFSVITMLMVYGVALVAKNSSKTLVLSGVAIGYLFSAMVSFIKYVSDSNELPEIVFWMMGGLAGIPWESIALIAIVVIISVTIMMRFAWDLNVMSAGEELAISLGVNFNKIKNISIILSTLMTAVAVAFTGIIGFVGLIAPHISRIIIGSDYRYLIPASSLIGALLLLISDTIARNIIAPTELPVGIITSFIGVPFFLYLIIKQKRG</sequence>
<dbReference type="InterPro" id="IPR000522">
    <property type="entry name" value="ABC_transptr_permease_BtuC"/>
</dbReference>
<keyword evidence="3" id="KW-0813">Transport</keyword>
<dbReference type="AlphaFoldDB" id="A0A0B3VTD2"/>
<gene>
    <name evidence="9" type="ORF">QX51_16905</name>
</gene>
<dbReference type="PANTHER" id="PTHR30472">
    <property type="entry name" value="FERRIC ENTEROBACTIN TRANSPORT SYSTEM PERMEASE PROTEIN"/>
    <property type="match status" value="1"/>
</dbReference>
<evidence type="ECO:0000256" key="1">
    <source>
        <dbReference type="ARBA" id="ARBA00004651"/>
    </source>
</evidence>
<evidence type="ECO:0000256" key="3">
    <source>
        <dbReference type="ARBA" id="ARBA00022448"/>
    </source>
</evidence>
<evidence type="ECO:0000313" key="10">
    <source>
        <dbReference type="Proteomes" id="UP000031189"/>
    </source>
</evidence>
<evidence type="ECO:0000256" key="5">
    <source>
        <dbReference type="ARBA" id="ARBA00022692"/>
    </source>
</evidence>
<dbReference type="InterPro" id="IPR037294">
    <property type="entry name" value="ABC_BtuC-like"/>
</dbReference>
<dbReference type="GO" id="GO:0033214">
    <property type="term" value="P:siderophore-iron import into cell"/>
    <property type="evidence" value="ECO:0007669"/>
    <property type="project" value="TreeGrafter"/>
</dbReference>
<evidence type="ECO:0000256" key="6">
    <source>
        <dbReference type="ARBA" id="ARBA00022989"/>
    </source>
</evidence>
<comment type="caution">
    <text evidence="9">The sequence shown here is derived from an EMBL/GenBank/DDBJ whole genome shotgun (WGS) entry which is preliminary data.</text>
</comment>
<evidence type="ECO:0000313" key="9">
    <source>
        <dbReference type="EMBL" id="KHS55869.1"/>
    </source>
</evidence>
<feature type="transmembrane region" description="Helical" evidence="8">
    <location>
        <begin position="114"/>
        <end position="134"/>
    </location>
</feature>